<dbReference type="Proteomes" id="UP000188268">
    <property type="component" value="Unassembled WGS sequence"/>
</dbReference>
<feature type="chain" id="PRO_5012661333" evidence="1">
    <location>
        <begin position="24"/>
        <end position="150"/>
    </location>
</feature>
<sequence length="150" mass="15906">MAKQHISLSLAFLAAAIIIQCAAQATAGRELQEAAGATKLAPEVELILNELIGITERAKEKVSFLGGSQMVQACDKSYGSALESLNKALNLVKANGKKEDIKASIDAAYNAYGDCDMVFAESGRPSPFVPSNMNLKALVAVFMDVEKKQA</sequence>
<dbReference type="AlphaFoldDB" id="A0A1R3I6P8"/>
<dbReference type="Gene3D" id="1.20.140.40">
    <property type="entry name" value="Invertase/pectin methylesterase inhibitor family protein"/>
    <property type="match status" value="1"/>
</dbReference>
<keyword evidence="3" id="KW-1185">Reference proteome</keyword>
<name>A0A1R3I6P8_COCAP</name>
<organism evidence="2 3">
    <name type="scientific">Corchorus capsularis</name>
    <name type="common">Jute</name>
    <dbReference type="NCBI Taxonomy" id="210143"/>
    <lineage>
        <taxon>Eukaryota</taxon>
        <taxon>Viridiplantae</taxon>
        <taxon>Streptophyta</taxon>
        <taxon>Embryophyta</taxon>
        <taxon>Tracheophyta</taxon>
        <taxon>Spermatophyta</taxon>
        <taxon>Magnoliopsida</taxon>
        <taxon>eudicotyledons</taxon>
        <taxon>Gunneridae</taxon>
        <taxon>Pentapetalae</taxon>
        <taxon>rosids</taxon>
        <taxon>malvids</taxon>
        <taxon>Malvales</taxon>
        <taxon>Malvaceae</taxon>
        <taxon>Grewioideae</taxon>
        <taxon>Apeibeae</taxon>
        <taxon>Corchorus</taxon>
    </lineage>
</organism>
<dbReference type="NCBIfam" id="TIGR01614">
    <property type="entry name" value="PME_inhib"/>
    <property type="match status" value="1"/>
</dbReference>
<dbReference type="OrthoDB" id="995514at2759"/>
<feature type="signal peptide" evidence="1">
    <location>
        <begin position="1"/>
        <end position="23"/>
    </location>
</feature>
<protein>
    <submittedName>
        <fullName evidence="2">Pectinesterase inhibitor</fullName>
    </submittedName>
</protein>
<reference evidence="2 3" key="1">
    <citation type="submission" date="2013-09" db="EMBL/GenBank/DDBJ databases">
        <title>Corchorus capsularis genome sequencing.</title>
        <authorList>
            <person name="Alam M."/>
            <person name="Haque M.S."/>
            <person name="Islam M.S."/>
            <person name="Emdad E.M."/>
            <person name="Islam M.M."/>
            <person name="Ahmed B."/>
            <person name="Halim A."/>
            <person name="Hossen Q.M.M."/>
            <person name="Hossain M.Z."/>
            <person name="Ahmed R."/>
            <person name="Khan M.M."/>
            <person name="Islam R."/>
            <person name="Rashid M.M."/>
            <person name="Khan S.A."/>
            <person name="Rahman M.S."/>
            <person name="Alam M."/>
        </authorList>
    </citation>
    <scope>NUCLEOTIDE SEQUENCE [LARGE SCALE GENOMIC DNA]</scope>
    <source>
        <strain evidence="3">cv. CVL-1</strain>
        <tissue evidence="2">Whole seedling</tissue>
    </source>
</reference>
<dbReference type="GO" id="GO:0004857">
    <property type="term" value="F:enzyme inhibitor activity"/>
    <property type="evidence" value="ECO:0007669"/>
    <property type="project" value="InterPro"/>
</dbReference>
<proteinExistence type="predicted"/>
<dbReference type="Gramene" id="OMO78285">
    <property type="protein sequence ID" value="OMO78285"/>
    <property type="gene ID" value="CCACVL1_14507"/>
</dbReference>
<evidence type="ECO:0000313" key="2">
    <source>
        <dbReference type="EMBL" id="OMO78285.1"/>
    </source>
</evidence>
<keyword evidence="1" id="KW-0732">Signal</keyword>
<evidence type="ECO:0000256" key="1">
    <source>
        <dbReference type="SAM" id="SignalP"/>
    </source>
</evidence>
<dbReference type="SUPFAM" id="SSF101148">
    <property type="entry name" value="Plant invertase/pectin methylesterase inhibitor"/>
    <property type="match status" value="1"/>
</dbReference>
<dbReference type="InterPro" id="IPR006501">
    <property type="entry name" value="Pectinesterase_inhib_dom"/>
</dbReference>
<dbReference type="OMA" id="QMVQACD"/>
<comment type="caution">
    <text evidence="2">The sequence shown here is derived from an EMBL/GenBank/DDBJ whole genome shotgun (WGS) entry which is preliminary data.</text>
</comment>
<dbReference type="EMBL" id="AWWV01010584">
    <property type="protein sequence ID" value="OMO78285.1"/>
    <property type="molecule type" value="Genomic_DNA"/>
</dbReference>
<dbReference type="InterPro" id="IPR035513">
    <property type="entry name" value="Invertase/methylesterase_inhib"/>
</dbReference>
<gene>
    <name evidence="2" type="ORF">CCACVL1_14507</name>
</gene>
<evidence type="ECO:0000313" key="3">
    <source>
        <dbReference type="Proteomes" id="UP000188268"/>
    </source>
</evidence>
<accession>A0A1R3I6P8</accession>